<feature type="region of interest" description="Disordered" evidence="1">
    <location>
        <begin position="98"/>
        <end position="130"/>
    </location>
</feature>
<dbReference type="Pfam" id="PF15669">
    <property type="entry name" value="CCDC24"/>
    <property type="match status" value="1"/>
</dbReference>
<protein>
    <submittedName>
        <fullName evidence="2">Uncharacterized protein</fullName>
    </submittedName>
</protein>
<dbReference type="EMBL" id="JALJOR010000005">
    <property type="protein sequence ID" value="KAK9817168.1"/>
    <property type="molecule type" value="Genomic_DNA"/>
</dbReference>
<dbReference type="PANTHER" id="PTHR28601">
    <property type="entry name" value="COILED-COIL DOMAIN-CONTAINING PROTEIN 24"/>
    <property type="match status" value="1"/>
</dbReference>
<gene>
    <name evidence="2" type="ORF">WJX72_010611</name>
</gene>
<proteinExistence type="predicted"/>
<keyword evidence="3" id="KW-1185">Reference proteome</keyword>
<organism evidence="2 3">
    <name type="scientific">[Myrmecia] bisecta</name>
    <dbReference type="NCBI Taxonomy" id="41462"/>
    <lineage>
        <taxon>Eukaryota</taxon>
        <taxon>Viridiplantae</taxon>
        <taxon>Chlorophyta</taxon>
        <taxon>core chlorophytes</taxon>
        <taxon>Trebouxiophyceae</taxon>
        <taxon>Trebouxiales</taxon>
        <taxon>Trebouxiaceae</taxon>
        <taxon>Myrmecia</taxon>
    </lineage>
</organism>
<feature type="compositionally biased region" description="Low complexity" evidence="1">
    <location>
        <begin position="287"/>
        <end position="313"/>
    </location>
</feature>
<evidence type="ECO:0000313" key="2">
    <source>
        <dbReference type="EMBL" id="KAK9817168.1"/>
    </source>
</evidence>
<feature type="compositionally biased region" description="Polar residues" evidence="1">
    <location>
        <begin position="172"/>
        <end position="182"/>
    </location>
</feature>
<feature type="compositionally biased region" description="Low complexity" evidence="1">
    <location>
        <begin position="183"/>
        <end position="192"/>
    </location>
</feature>
<reference evidence="2 3" key="1">
    <citation type="journal article" date="2024" name="Nat. Commun.">
        <title>Phylogenomics reveals the evolutionary origins of lichenization in chlorophyte algae.</title>
        <authorList>
            <person name="Puginier C."/>
            <person name="Libourel C."/>
            <person name="Otte J."/>
            <person name="Skaloud P."/>
            <person name="Haon M."/>
            <person name="Grisel S."/>
            <person name="Petersen M."/>
            <person name="Berrin J.G."/>
            <person name="Delaux P.M."/>
            <person name="Dal Grande F."/>
            <person name="Keller J."/>
        </authorList>
    </citation>
    <scope>NUCLEOTIDE SEQUENCE [LARGE SCALE GENOMIC DNA]</scope>
    <source>
        <strain evidence="2 3">SAG 2043</strain>
    </source>
</reference>
<feature type="region of interest" description="Disordered" evidence="1">
    <location>
        <begin position="273"/>
        <end position="347"/>
    </location>
</feature>
<dbReference type="AlphaFoldDB" id="A0AAW1Q835"/>
<name>A0AAW1Q835_9CHLO</name>
<evidence type="ECO:0000313" key="3">
    <source>
        <dbReference type="Proteomes" id="UP001489004"/>
    </source>
</evidence>
<feature type="compositionally biased region" description="Polar residues" evidence="1">
    <location>
        <begin position="323"/>
        <end position="335"/>
    </location>
</feature>
<accession>A0AAW1Q835</accession>
<dbReference type="InterPro" id="IPR031367">
    <property type="entry name" value="CCDC24"/>
</dbReference>
<feature type="region of interest" description="Disordered" evidence="1">
    <location>
        <begin position="153"/>
        <end position="193"/>
    </location>
</feature>
<sequence length="347" mass="37463">MEGPANELRAVQSLLWDHITSQLPSAEQAEVQRIVGSQLVEPNKALYKEATALADILGELRAQTDAGLQKRHRLCQHPQRELVEGELRMLISRLQDLRSPRVSRTDPPGSTSARKLSEDGSFTARSFSEGGQQATAGREWALRLYVASHVSQAVKGARPTTPRSPLSRPATASSRSMSRPSTALSAGSAGSGVDHQATLDAVRPSLNAMEADAIKERLREALAAEREALLEDVEYLQMCLEEETELHAQAQDAPPPLAELQTYSRKLQQELLEEEQRARHQAQVHRLLSGSLASPSSPPLGSSSSSPGHASQAGSGGQRAETKLQNKTNVLSMTASGIAARKNGKVR</sequence>
<evidence type="ECO:0000256" key="1">
    <source>
        <dbReference type="SAM" id="MobiDB-lite"/>
    </source>
</evidence>
<dbReference type="Proteomes" id="UP001489004">
    <property type="component" value="Unassembled WGS sequence"/>
</dbReference>
<dbReference type="PANTHER" id="PTHR28601:SF1">
    <property type="entry name" value="COILED-COIL DOMAIN-CONTAINING PROTEIN 24"/>
    <property type="match status" value="1"/>
</dbReference>
<comment type="caution">
    <text evidence="2">The sequence shown here is derived from an EMBL/GenBank/DDBJ whole genome shotgun (WGS) entry which is preliminary data.</text>
</comment>
<feature type="compositionally biased region" description="Low complexity" evidence="1">
    <location>
        <begin position="157"/>
        <end position="171"/>
    </location>
</feature>